<feature type="region of interest" description="Disordered" evidence="1">
    <location>
        <begin position="32"/>
        <end position="53"/>
    </location>
</feature>
<accession>A0A2H3BI87</accession>
<evidence type="ECO:0000313" key="2">
    <source>
        <dbReference type="EMBL" id="PBK66752.1"/>
    </source>
</evidence>
<dbReference type="EMBL" id="KZ293439">
    <property type="protein sequence ID" value="PBK66752.1"/>
    <property type="molecule type" value="Genomic_DNA"/>
</dbReference>
<organism evidence="2 3">
    <name type="scientific">Armillaria solidipes</name>
    <dbReference type="NCBI Taxonomy" id="1076256"/>
    <lineage>
        <taxon>Eukaryota</taxon>
        <taxon>Fungi</taxon>
        <taxon>Dikarya</taxon>
        <taxon>Basidiomycota</taxon>
        <taxon>Agaricomycotina</taxon>
        <taxon>Agaricomycetes</taxon>
        <taxon>Agaricomycetidae</taxon>
        <taxon>Agaricales</taxon>
        <taxon>Marasmiineae</taxon>
        <taxon>Physalacriaceae</taxon>
        <taxon>Armillaria</taxon>
    </lineage>
</organism>
<gene>
    <name evidence="2" type="ORF">ARMSODRAFT_959902</name>
</gene>
<name>A0A2H3BI87_9AGAR</name>
<evidence type="ECO:0000313" key="3">
    <source>
        <dbReference type="Proteomes" id="UP000218334"/>
    </source>
</evidence>
<protein>
    <submittedName>
        <fullName evidence="2">Uncharacterized protein</fullName>
    </submittedName>
</protein>
<dbReference type="AlphaFoldDB" id="A0A2H3BI87"/>
<dbReference type="Proteomes" id="UP000218334">
    <property type="component" value="Unassembled WGS sequence"/>
</dbReference>
<proteinExistence type="predicted"/>
<evidence type="ECO:0000256" key="1">
    <source>
        <dbReference type="SAM" id="MobiDB-lite"/>
    </source>
</evidence>
<keyword evidence="3" id="KW-1185">Reference proteome</keyword>
<sequence>MALPNLYINSLLAMLNSRKISTKLAVNLGHPVSAPESGTALEFSPNESGDTAV</sequence>
<reference evidence="3" key="1">
    <citation type="journal article" date="2017" name="Nat. Ecol. Evol.">
        <title>Genome expansion and lineage-specific genetic innovations in the forest pathogenic fungi Armillaria.</title>
        <authorList>
            <person name="Sipos G."/>
            <person name="Prasanna A.N."/>
            <person name="Walter M.C."/>
            <person name="O'Connor E."/>
            <person name="Balint B."/>
            <person name="Krizsan K."/>
            <person name="Kiss B."/>
            <person name="Hess J."/>
            <person name="Varga T."/>
            <person name="Slot J."/>
            <person name="Riley R."/>
            <person name="Boka B."/>
            <person name="Rigling D."/>
            <person name="Barry K."/>
            <person name="Lee J."/>
            <person name="Mihaltcheva S."/>
            <person name="LaButti K."/>
            <person name="Lipzen A."/>
            <person name="Waldron R."/>
            <person name="Moloney N.M."/>
            <person name="Sperisen C."/>
            <person name="Kredics L."/>
            <person name="Vagvoelgyi C."/>
            <person name="Patrignani A."/>
            <person name="Fitzpatrick D."/>
            <person name="Nagy I."/>
            <person name="Doyle S."/>
            <person name="Anderson J.B."/>
            <person name="Grigoriev I.V."/>
            <person name="Gueldener U."/>
            <person name="Muensterkoetter M."/>
            <person name="Nagy L.G."/>
        </authorList>
    </citation>
    <scope>NUCLEOTIDE SEQUENCE [LARGE SCALE GENOMIC DNA]</scope>
    <source>
        <strain evidence="3">28-4</strain>
    </source>
</reference>